<dbReference type="EMBL" id="CAJVQA010003786">
    <property type="protein sequence ID" value="CAG8583387.1"/>
    <property type="molecule type" value="Genomic_DNA"/>
</dbReference>
<name>A0A9N9G7X9_9GLOM</name>
<accession>A0A9N9G7X9</accession>
<proteinExistence type="predicted"/>
<organism evidence="1 2">
    <name type="scientific">Cetraspora pellucida</name>
    <dbReference type="NCBI Taxonomy" id="1433469"/>
    <lineage>
        <taxon>Eukaryota</taxon>
        <taxon>Fungi</taxon>
        <taxon>Fungi incertae sedis</taxon>
        <taxon>Mucoromycota</taxon>
        <taxon>Glomeromycotina</taxon>
        <taxon>Glomeromycetes</taxon>
        <taxon>Diversisporales</taxon>
        <taxon>Gigasporaceae</taxon>
        <taxon>Cetraspora</taxon>
    </lineage>
</organism>
<dbReference type="OrthoDB" id="2434532at2759"/>
<keyword evidence="2" id="KW-1185">Reference proteome</keyword>
<reference evidence="1" key="1">
    <citation type="submission" date="2021-06" db="EMBL/GenBank/DDBJ databases">
        <authorList>
            <person name="Kallberg Y."/>
            <person name="Tangrot J."/>
            <person name="Rosling A."/>
        </authorList>
    </citation>
    <scope>NUCLEOTIDE SEQUENCE</scope>
    <source>
        <strain evidence="1">FL966</strain>
    </source>
</reference>
<gene>
    <name evidence="1" type="ORF">CPELLU_LOCUS6199</name>
</gene>
<dbReference type="Proteomes" id="UP000789759">
    <property type="component" value="Unassembled WGS sequence"/>
</dbReference>
<evidence type="ECO:0000313" key="2">
    <source>
        <dbReference type="Proteomes" id="UP000789759"/>
    </source>
</evidence>
<dbReference type="AlphaFoldDB" id="A0A9N9G7X9"/>
<sequence>MSDNEIIFAKRKTEVKEKSNLVSKKSWKILNDKEKKELYQFAKNNSSFTQQELANEFEIGRSTVADILAKSSYWLSLDEESTIAQQKRSQMPDHPQLEEVLACWFDLALENNLTITGIFPLTETDKYPDMELLADVNNNNEEIELENLITQFQNLKNPENPKYLNISINEFIEIDSKYTTDKMPTIEDIIKEIQENESEEEPKQQKKIITATQAFNGIDSVLGYLEQLDSNLEIDSKVFTELKQVRKELVYLAKKSSKQMKLNSFFIKE</sequence>
<protein>
    <submittedName>
        <fullName evidence="1">453_t:CDS:1</fullName>
    </submittedName>
</protein>
<evidence type="ECO:0000313" key="1">
    <source>
        <dbReference type="EMBL" id="CAG8583387.1"/>
    </source>
</evidence>
<dbReference type="Gene3D" id="1.10.10.60">
    <property type="entry name" value="Homeodomain-like"/>
    <property type="match status" value="1"/>
</dbReference>
<comment type="caution">
    <text evidence="1">The sequence shown here is derived from an EMBL/GenBank/DDBJ whole genome shotgun (WGS) entry which is preliminary data.</text>
</comment>